<evidence type="ECO:0000256" key="1">
    <source>
        <dbReference type="SAM" id="MobiDB-lite"/>
    </source>
</evidence>
<reference evidence="3 4" key="1">
    <citation type="submission" date="2015-10" db="EMBL/GenBank/DDBJ databases">
        <title>Genome sequencing of Penicillium freii.</title>
        <authorList>
            <person name="Nguyen H.D."/>
            <person name="Visagie C.M."/>
            <person name="Seifert K.A."/>
        </authorList>
    </citation>
    <scope>NUCLEOTIDE SEQUENCE [LARGE SCALE GENOMIC DNA]</scope>
    <source>
        <strain evidence="3 4">DAOM 242723</strain>
    </source>
</reference>
<keyword evidence="4" id="KW-1185">Reference proteome</keyword>
<dbReference type="AlphaFoldDB" id="A0A117NPI8"/>
<feature type="region of interest" description="Disordered" evidence="1">
    <location>
        <begin position="107"/>
        <end position="147"/>
    </location>
</feature>
<accession>A0A117NPI8</accession>
<comment type="caution">
    <text evidence="3">The sequence shown here is derived from an EMBL/GenBank/DDBJ whole genome shotgun (WGS) entry which is preliminary data.</text>
</comment>
<feature type="region of interest" description="Disordered" evidence="1">
    <location>
        <begin position="390"/>
        <end position="458"/>
    </location>
</feature>
<name>A0A117NPI8_PENFR</name>
<feature type="compositionally biased region" description="Low complexity" evidence="1">
    <location>
        <begin position="115"/>
        <end position="125"/>
    </location>
</feature>
<gene>
    <name evidence="3" type="ORF">ACN42_g4700</name>
</gene>
<feature type="region of interest" description="Disordered" evidence="1">
    <location>
        <begin position="1"/>
        <end position="25"/>
    </location>
</feature>
<protein>
    <recommendedName>
        <fullName evidence="2">HNH nuclease domain-containing protein</fullName>
    </recommendedName>
</protein>
<feature type="compositionally biased region" description="Basic and acidic residues" evidence="1">
    <location>
        <begin position="397"/>
        <end position="409"/>
    </location>
</feature>
<dbReference type="Proteomes" id="UP000055045">
    <property type="component" value="Unassembled WGS sequence"/>
</dbReference>
<evidence type="ECO:0000313" key="3">
    <source>
        <dbReference type="EMBL" id="KUM62436.1"/>
    </source>
</evidence>
<evidence type="ECO:0000259" key="2">
    <source>
        <dbReference type="Pfam" id="PF13391"/>
    </source>
</evidence>
<sequence length="458" mass="50795">MADLSSDALPQLSVSSKPDLPPLDALPELSVPGKRELMAQLQSRLDVGFVRSPLWAAFWLADIGVVRKVVGDLATGGLSAVYVQCAIDQCQIDVVLKQWQTKHRPVKVAAGTPNQSIPTTPIQSSPQPPTSSTKKRKSIGSAELDSSDIKKAKTRNRDVIERCRERDNYKCVLSNYDEYDICHIYPWCLNGQEGTEDQRTFWKTMRMFWPEDKVDAWRAAVTSEHGTEILQNLLALNPTLHREWGNARWALQPIRVEDDGTKLLVRYYRLPQYPREIAVPMAQEPVLPADYAAAGIRPILSGDIIELRTSDPARLPLPSMAILEMQWVLHRVLALAGAADSSLDTWDSDSDSDTEVCLGPSIKHNVSPAMLHEESPTALHDVVSNLSLSRAASVPPEPERGRILLRQEDPGITGSENRRPSLSPQPALTPTKSKSPVPASCARGRGQTSRSPHLWNRR</sequence>
<feature type="domain" description="HNH nuclease" evidence="2">
    <location>
        <begin position="171"/>
        <end position="251"/>
    </location>
</feature>
<organism evidence="3 4">
    <name type="scientific">Penicillium freii</name>
    <dbReference type="NCBI Taxonomy" id="48697"/>
    <lineage>
        <taxon>Eukaryota</taxon>
        <taxon>Fungi</taxon>
        <taxon>Dikarya</taxon>
        <taxon>Ascomycota</taxon>
        <taxon>Pezizomycotina</taxon>
        <taxon>Eurotiomycetes</taxon>
        <taxon>Eurotiomycetidae</taxon>
        <taxon>Eurotiales</taxon>
        <taxon>Aspergillaceae</taxon>
        <taxon>Penicillium</taxon>
    </lineage>
</organism>
<dbReference type="InterPro" id="IPR003615">
    <property type="entry name" value="HNH_nuc"/>
</dbReference>
<evidence type="ECO:0000313" key="4">
    <source>
        <dbReference type="Proteomes" id="UP000055045"/>
    </source>
</evidence>
<dbReference type="Pfam" id="PF13391">
    <property type="entry name" value="HNH_2"/>
    <property type="match status" value="1"/>
</dbReference>
<feature type="compositionally biased region" description="Polar residues" evidence="1">
    <location>
        <begin position="420"/>
        <end position="434"/>
    </location>
</feature>
<dbReference type="EMBL" id="LLXE01000101">
    <property type="protein sequence ID" value="KUM62436.1"/>
    <property type="molecule type" value="Genomic_DNA"/>
</dbReference>
<proteinExistence type="predicted"/>